<reference evidence="6 8" key="2">
    <citation type="submission" date="2018-08" db="EMBL/GenBank/DDBJ databases">
        <title>Draft genome of Streptococcus sp. nov. Z1.</title>
        <authorList>
            <person name="Tian Z."/>
        </authorList>
    </citation>
    <scope>NUCLEOTIDE SEQUENCE [LARGE SCALE GENOMIC DNA]</scope>
    <source>
        <strain evidence="6">Z1</strain>
        <strain evidence="8">Z1(2018)</strain>
    </source>
</reference>
<evidence type="ECO:0000256" key="1">
    <source>
        <dbReference type="ARBA" id="ARBA00022857"/>
    </source>
</evidence>
<dbReference type="EMBL" id="QVQZ01000005">
    <property type="protein sequence ID" value="RFU53632.1"/>
    <property type="molecule type" value="Genomic_DNA"/>
</dbReference>
<proteinExistence type="predicted"/>
<evidence type="ECO:0000313" key="7">
    <source>
        <dbReference type="Proteomes" id="UP000246115"/>
    </source>
</evidence>
<evidence type="ECO:0000313" key="4">
    <source>
        <dbReference type="EMBL" id="AXQ79005.1"/>
    </source>
</evidence>
<evidence type="ECO:0000313" key="5">
    <source>
        <dbReference type="EMBL" id="RFU51432.1"/>
    </source>
</evidence>
<dbReference type="SUPFAM" id="SSF51735">
    <property type="entry name" value="NAD(P)-binding Rossmann-fold domains"/>
    <property type="match status" value="1"/>
</dbReference>
<evidence type="ECO:0000313" key="8">
    <source>
        <dbReference type="Proteomes" id="UP000262901"/>
    </source>
</evidence>
<keyword evidence="2" id="KW-0560">Oxidoreductase</keyword>
<dbReference type="CDD" id="cd08243">
    <property type="entry name" value="quinone_oxidoreductase_like_1"/>
    <property type="match status" value="1"/>
</dbReference>
<dbReference type="KEGG" id="schj:DDV21_007855"/>
<gene>
    <name evidence="4" type="ORF">DDV21_007855</name>
    <name evidence="5" type="ORF">DDV22_03745</name>
    <name evidence="6" type="ORF">DDV23_03735</name>
</gene>
<dbReference type="Proteomes" id="UP000262901">
    <property type="component" value="Unassembled WGS sequence"/>
</dbReference>
<dbReference type="Proteomes" id="UP000264056">
    <property type="component" value="Unassembled WGS sequence"/>
</dbReference>
<sequence length="316" mass="35159">MKAAVVYQAGGPQVLTIEERSKPQLKEGWSLIKVLGFGLNHSEIFTRQGLSPSVSFPRILGIECVGEIVESTAPQFQVGQRIISIMGEMGRDFDGSYAEYTLLPNNQIYPIESRLPLEQLVALPETYYTAYGAFKNLQIQAGDVTLVRGAASGVGIAMLRLIKARFPQNHVYGSSRSLSKEPELLEKGFDGVILDQQNRLQTDKMFDKILELVGPASVKNSFDHIKEHGIVCSNGQLGGKWYLEEFDPIMELKNNSYLTSFYSGNVSQKKIQDLLDYVSDYHVDTRPEKIFSLEQIAEAHSYLESSSGLGKVIVLN</sequence>
<evidence type="ECO:0000256" key="2">
    <source>
        <dbReference type="ARBA" id="ARBA00023002"/>
    </source>
</evidence>
<evidence type="ECO:0000259" key="3">
    <source>
        <dbReference type="SMART" id="SM00829"/>
    </source>
</evidence>
<dbReference type="InterPro" id="IPR036291">
    <property type="entry name" value="NAD(P)-bd_dom_sf"/>
</dbReference>
<feature type="domain" description="Enoyl reductase (ER)" evidence="3">
    <location>
        <begin position="10"/>
        <end position="314"/>
    </location>
</feature>
<keyword evidence="1" id="KW-0521">NADP</keyword>
<keyword evidence="9" id="KW-1185">Reference proteome</keyword>
<accession>A0A372KMW7</accession>
<evidence type="ECO:0000313" key="6">
    <source>
        <dbReference type="EMBL" id="RFU53632.1"/>
    </source>
</evidence>
<dbReference type="SMART" id="SM00829">
    <property type="entry name" value="PKS_ER"/>
    <property type="match status" value="1"/>
</dbReference>
<reference evidence="7" key="3">
    <citation type="submission" date="2018-08" db="EMBL/GenBank/DDBJ databases">
        <title>Streptococcus chenjunshii sp. nov., isolated from stools sample of the Tibetan antelope in the Qinghai-Tibet plateau, China.</title>
        <authorList>
            <person name="Tian Z."/>
        </authorList>
    </citation>
    <scope>NUCLEOTIDE SEQUENCE [LARGE SCALE GENOMIC DNA]</scope>
    <source>
        <strain evidence="7">Z15</strain>
    </source>
</reference>
<dbReference type="EMBL" id="QVQY01000006">
    <property type="protein sequence ID" value="RFU51432.1"/>
    <property type="molecule type" value="Genomic_DNA"/>
</dbReference>
<dbReference type="Proteomes" id="UP000246115">
    <property type="component" value="Chromosome"/>
</dbReference>
<reference evidence="5 9" key="1">
    <citation type="submission" date="2018-08" db="EMBL/GenBank/DDBJ databases">
        <title>Draft genome of Streptococcus sp .nov. Z2.</title>
        <authorList>
            <person name="Tian Z."/>
        </authorList>
    </citation>
    <scope>NUCLEOTIDE SEQUENCE [LARGE SCALE GENOMIC DNA]</scope>
    <source>
        <strain evidence="5 9">Z2</strain>
    </source>
</reference>
<name>A0A372KMW7_9STRE</name>
<protein>
    <submittedName>
        <fullName evidence="6">Quinone oxidoreductase</fullName>
    </submittedName>
</protein>
<dbReference type="InterPro" id="IPR011032">
    <property type="entry name" value="GroES-like_sf"/>
</dbReference>
<accession>A0A346NDB0</accession>
<dbReference type="InterPro" id="IPR013154">
    <property type="entry name" value="ADH-like_N"/>
</dbReference>
<dbReference type="InterPro" id="IPR020843">
    <property type="entry name" value="ER"/>
</dbReference>
<dbReference type="RefSeq" id="WP_116877771.1">
    <property type="nucleotide sequence ID" value="NZ_CP031733.1"/>
</dbReference>
<reference evidence="4" key="4">
    <citation type="journal article" date="2019" name="Int. J. Syst. Evol. Microbiol.">
        <title>Streptococcus chenjunshii sp. nov. isolated from feces of Tibetan antelopes.</title>
        <authorList>
            <person name="Tian Z."/>
            <person name="Lu S."/>
            <person name="Jin D."/>
            <person name="Yang J."/>
            <person name="Pu J."/>
            <person name="Lai X.H."/>
            <person name="Bai X.N."/>
            <person name="Wu X.M."/>
            <person name="Li J."/>
            <person name="Wang S."/>
            <person name="Xu J."/>
        </authorList>
    </citation>
    <scope>NUCLEOTIDE SEQUENCE</scope>
    <source>
        <strain evidence="4">Z15</strain>
    </source>
</reference>
<dbReference type="Pfam" id="PF13602">
    <property type="entry name" value="ADH_zinc_N_2"/>
    <property type="match status" value="1"/>
</dbReference>
<dbReference type="Gene3D" id="3.90.180.10">
    <property type="entry name" value="Medium-chain alcohol dehydrogenases, catalytic domain"/>
    <property type="match status" value="1"/>
</dbReference>
<dbReference type="PANTHER" id="PTHR48106:SF18">
    <property type="entry name" value="QUINONE OXIDOREDUCTASE PIG3"/>
    <property type="match status" value="1"/>
</dbReference>
<evidence type="ECO:0000313" key="9">
    <source>
        <dbReference type="Proteomes" id="UP000264056"/>
    </source>
</evidence>
<dbReference type="SUPFAM" id="SSF50129">
    <property type="entry name" value="GroES-like"/>
    <property type="match status" value="1"/>
</dbReference>
<dbReference type="Pfam" id="PF08240">
    <property type="entry name" value="ADH_N"/>
    <property type="match status" value="1"/>
</dbReference>
<dbReference type="OrthoDB" id="9792162at2"/>
<dbReference type="GO" id="GO:0070402">
    <property type="term" value="F:NADPH binding"/>
    <property type="evidence" value="ECO:0007669"/>
    <property type="project" value="TreeGrafter"/>
</dbReference>
<dbReference type="AlphaFoldDB" id="A0A372KMW7"/>
<dbReference type="PANTHER" id="PTHR48106">
    <property type="entry name" value="QUINONE OXIDOREDUCTASE PIG3-RELATED"/>
    <property type="match status" value="1"/>
</dbReference>
<dbReference type="EMBL" id="CP031733">
    <property type="protein sequence ID" value="AXQ79005.1"/>
    <property type="molecule type" value="Genomic_DNA"/>
</dbReference>
<dbReference type="GO" id="GO:0016651">
    <property type="term" value="F:oxidoreductase activity, acting on NAD(P)H"/>
    <property type="evidence" value="ECO:0007669"/>
    <property type="project" value="TreeGrafter"/>
</dbReference>
<organism evidence="6 8">
    <name type="scientific">Streptococcus chenjunshii</name>
    <dbReference type="NCBI Taxonomy" id="2173853"/>
    <lineage>
        <taxon>Bacteria</taxon>
        <taxon>Bacillati</taxon>
        <taxon>Bacillota</taxon>
        <taxon>Bacilli</taxon>
        <taxon>Lactobacillales</taxon>
        <taxon>Streptococcaceae</taxon>
        <taxon>Streptococcus</taxon>
    </lineage>
</organism>
<dbReference type="Gene3D" id="3.40.50.720">
    <property type="entry name" value="NAD(P)-binding Rossmann-like Domain"/>
    <property type="match status" value="1"/>
</dbReference>